<dbReference type="CDD" id="cd06170">
    <property type="entry name" value="LuxR_C_like"/>
    <property type="match status" value="1"/>
</dbReference>
<proteinExistence type="predicted"/>
<dbReference type="Proteomes" id="UP000666369">
    <property type="component" value="Unassembled WGS sequence"/>
</dbReference>
<keyword evidence="6" id="KW-1185">Reference proteome</keyword>
<accession>A0ABX0FPQ4</accession>
<protein>
    <submittedName>
        <fullName evidence="5">Response regulator transcription factor</fullName>
    </submittedName>
</protein>
<comment type="caution">
    <text evidence="5">The sequence shown here is derived from an EMBL/GenBank/DDBJ whole genome shotgun (WGS) entry which is preliminary data.</text>
</comment>
<evidence type="ECO:0000313" key="5">
    <source>
        <dbReference type="EMBL" id="NGZ86344.1"/>
    </source>
</evidence>
<dbReference type="PANTHER" id="PTHR44688:SF16">
    <property type="entry name" value="DNA-BINDING TRANSCRIPTIONAL ACTIVATOR DEVR_DOSR"/>
    <property type="match status" value="1"/>
</dbReference>
<evidence type="ECO:0000313" key="6">
    <source>
        <dbReference type="Proteomes" id="UP000666369"/>
    </source>
</evidence>
<dbReference type="SUPFAM" id="SSF52172">
    <property type="entry name" value="CheY-like"/>
    <property type="match status" value="1"/>
</dbReference>
<dbReference type="InterPro" id="IPR011006">
    <property type="entry name" value="CheY-like_superfamily"/>
</dbReference>
<gene>
    <name evidence="5" type="ORF">GW587_19045</name>
</gene>
<dbReference type="Pfam" id="PF00196">
    <property type="entry name" value="GerE"/>
    <property type="match status" value="1"/>
</dbReference>
<dbReference type="PANTHER" id="PTHR44688">
    <property type="entry name" value="DNA-BINDING TRANSCRIPTIONAL ACTIVATOR DEVR_DOSR"/>
    <property type="match status" value="1"/>
</dbReference>
<keyword evidence="2" id="KW-0238">DNA-binding</keyword>
<keyword evidence="1" id="KW-0805">Transcription regulation</keyword>
<evidence type="ECO:0000256" key="1">
    <source>
        <dbReference type="ARBA" id="ARBA00023015"/>
    </source>
</evidence>
<name>A0ABX0FPQ4_9BURK</name>
<organism evidence="5 6">
    <name type="scientific">Duganella aceris</name>
    <dbReference type="NCBI Taxonomy" id="2703883"/>
    <lineage>
        <taxon>Bacteria</taxon>
        <taxon>Pseudomonadati</taxon>
        <taxon>Pseudomonadota</taxon>
        <taxon>Betaproteobacteria</taxon>
        <taxon>Burkholderiales</taxon>
        <taxon>Oxalobacteraceae</taxon>
        <taxon>Telluria group</taxon>
        <taxon>Duganella</taxon>
    </lineage>
</organism>
<sequence>MTTLYTPGTAICAQVAHGNPLIRAGLATFLAACIDITVAATPDERHDVVVTDYQDGLRRLQQAPPGWKGRVLIVTEQDREWSVRTAVTSGVHGYVLQHCSQRELETAVRSVGRGLRYLTPTLDRCLADGLSRVSLTGRESDVLRLLARGFCNKLIARELGIGVGTVKTHVKGLFDKLGATARTQAVVLATERGLI</sequence>
<dbReference type="EMBL" id="JAADJT010000008">
    <property type="protein sequence ID" value="NGZ86344.1"/>
    <property type="molecule type" value="Genomic_DNA"/>
</dbReference>
<dbReference type="SUPFAM" id="SSF46894">
    <property type="entry name" value="C-terminal effector domain of the bipartite response regulators"/>
    <property type="match status" value="1"/>
</dbReference>
<dbReference type="Gene3D" id="3.40.50.2300">
    <property type="match status" value="1"/>
</dbReference>
<dbReference type="SMART" id="SM00421">
    <property type="entry name" value="HTH_LUXR"/>
    <property type="match status" value="1"/>
</dbReference>
<keyword evidence="3" id="KW-0804">Transcription</keyword>
<evidence type="ECO:0000256" key="3">
    <source>
        <dbReference type="ARBA" id="ARBA00023163"/>
    </source>
</evidence>
<evidence type="ECO:0000259" key="4">
    <source>
        <dbReference type="PROSITE" id="PS50043"/>
    </source>
</evidence>
<reference evidence="6" key="1">
    <citation type="submission" date="2023-07" db="EMBL/GenBank/DDBJ databases">
        <title>Duganella aceri sp. nov., isolated from tree sap.</title>
        <authorList>
            <person name="Kim I.S."/>
        </authorList>
    </citation>
    <scope>NUCLEOTIDE SEQUENCE [LARGE SCALE GENOMIC DNA]</scope>
    <source>
        <strain evidence="6">SAP-35</strain>
    </source>
</reference>
<feature type="domain" description="HTH luxR-type" evidence="4">
    <location>
        <begin position="128"/>
        <end position="193"/>
    </location>
</feature>
<evidence type="ECO:0000256" key="2">
    <source>
        <dbReference type="ARBA" id="ARBA00023125"/>
    </source>
</evidence>
<dbReference type="InterPro" id="IPR000792">
    <property type="entry name" value="Tscrpt_reg_LuxR_C"/>
</dbReference>
<dbReference type="RefSeq" id="WP_166106102.1">
    <property type="nucleotide sequence ID" value="NZ_JAADJT010000008.1"/>
</dbReference>
<dbReference type="PROSITE" id="PS50043">
    <property type="entry name" value="HTH_LUXR_2"/>
    <property type="match status" value="1"/>
</dbReference>
<dbReference type="PRINTS" id="PR00038">
    <property type="entry name" value="HTHLUXR"/>
</dbReference>
<dbReference type="InterPro" id="IPR016032">
    <property type="entry name" value="Sig_transdc_resp-reg_C-effctor"/>
</dbReference>